<evidence type="ECO:0000256" key="1">
    <source>
        <dbReference type="ARBA" id="ARBA00004328"/>
    </source>
</evidence>
<evidence type="ECO:0000259" key="13">
    <source>
        <dbReference type="PROSITE" id="PS51218"/>
    </source>
</evidence>
<dbReference type="SUPFAM" id="SSF88633">
    <property type="entry name" value="Positive stranded ssRNA viruses"/>
    <property type="match status" value="2"/>
</dbReference>
<accession>A0A7T8G237</accession>
<dbReference type="GO" id="GO:0005524">
    <property type="term" value="F:ATP binding"/>
    <property type="evidence" value="ECO:0007669"/>
    <property type="project" value="UniProtKB-KW"/>
</dbReference>
<feature type="domain" description="RdRp catalytic" evidence="12">
    <location>
        <begin position="2616"/>
        <end position="2739"/>
    </location>
</feature>
<keyword evidence="8" id="KW-0788">Thiol protease</keyword>
<dbReference type="GO" id="GO:0006508">
    <property type="term" value="P:proteolysis"/>
    <property type="evidence" value="ECO:0007669"/>
    <property type="project" value="UniProtKB-KW"/>
</dbReference>
<evidence type="ECO:0000256" key="2">
    <source>
        <dbReference type="ARBA" id="ARBA00022484"/>
    </source>
</evidence>
<keyword evidence="11" id="KW-0693">Viral RNA replication</keyword>
<reference evidence="14" key="1">
    <citation type="journal article" date="2020" name="Viruses">
        <title>Soybean Thrips (Thysanoptera: Thripidae) Harbor Highly Diverse Populations of Arthropod, Fungal and Plant Viruses.</title>
        <authorList>
            <person name="Thekke-Veetil T."/>
            <person name="Lagos-Kutz D."/>
            <person name="McCoppin N.K."/>
            <person name="Hartman G.L."/>
            <person name="Ju H.K."/>
            <person name="Lim H.S."/>
            <person name="Domier L.L."/>
        </authorList>
    </citation>
    <scope>NUCLEOTIDE SEQUENCE</scope>
    <source>
        <strain evidence="14">STN1</strain>
    </source>
</reference>
<dbReference type="CDD" id="cd23169">
    <property type="entry name" value="ps-ssRNAv-Picornavirales"/>
    <property type="match status" value="1"/>
</dbReference>
<dbReference type="GO" id="GO:0008234">
    <property type="term" value="F:cysteine-type peptidase activity"/>
    <property type="evidence" value="ECO:0007669"/>
    <property type="project" value="UniProtKB-KW"/>
</dbReference>
<keyword evidence="10" id="KW-0946">Virion</keyword>
<dbReference type="GO" id="GO:0006351">
    <property type="term" value="P:DNA-templated transcription"/>
    <property type="evidence" value="ECO:0007669"/>
    <property type="project" value="InterPro"/>
</dbReference>
<dbReference type="GO" id="GO:0039694">
    <property type="term" value="P:viral RNA genome replication"/>
    <property type="evidence" value="ECO:0007669"/>
    <property type="project" value="InterPro"/>
</dbReference>
<dbReference type="EMBL" id="MT224140">
    <property type="protein sequence ID" value="QQP18739.1"/>
    <property type="molecule type" value="Genomic_RNA"/>
</dbReference>
<dbReference type="InterPro" id="IPR007094">
    <property type="entry name" value="RNA-dir_pol_PSvirus"/>
</dbReference>
<evidence type="ECO:0000256" key="7">
    <source>
        <dbReference type="ARBA" id="ARBA00022801"/>
    </source>
</evidence>
<evidence type="ECO:0000256" key="9">
    <source>
        <dbReference type="ARBA" id="ARBA00022840"/>
    </source>
</evidence>
<keyword evidence="4" id="KW-0808">Transferase</keyword>
<proteinExistence type="predicted"/>
<dbReference type="GO" id="GO:0044423">
    <property type="term" value="C:virion component"/>
    <property type="evidence" value="ECO:0007669"/>
    <property type="project" value="UniProtKB-KW"/>
</dbReference>
<dbReference type="InterPro" id="IPR000605">
    <property type="entry name" value="Helicase_SF3_ssDNA/RNA_vir"/>
</dbReference>
<dbReference type="Gene3D" id="1.20.960.20">
    <property type="match status" value="1"/>
</dbReference>
<sequence>MLCFNCTHEHLDTCVHVQRARKAYEQFRENNIKMSYRFGDFVAYMNNTSGFVYGAPKLAQWKVKEGEKVAVKRRVVTLPKPKRLPAVDFGWDDDSLFSYGALEWDTHTWDVDAQILEYYSRKERLVLNVNGANIHVIPTVEDEPLVDNLSDFIAIVGSRTFVRLYHRYGDKHGRDEDQFILVNWRLFNILTVLAGRNRQGDSNLLDSRFLHRHYVKKRLFGLRNVALTTLSDSVKPELELSGRYCRFVNQEMDVASAVTETVNSTTIVQNTEAVSENNEDEVMDLEQLDQVSTEVAFQPHQLLDRWIRLDTFRWDGTGLAGGQYRAYELPKALGATTTGLCESLVTSMWQLNRTQRVGMEVRVICPSQAMISGKMVMKFYYEAFADRDIKYRFNRYSMTQGKSVGIRPGAKTAASLYINFNNRNSCFSNQQTVYDQDSVLNLGTLVIAELNRLRAGPETTPVVDVSLEVRFVNARFHGRIPTTLLETPRVTKIARQEGLIGDVLNSDTVAPIVDTVAEVEKMLNAVRTTDNEDKPVDIGHRVVVIPRFADSFSAGTGMSEFAQPMRLDAAGRKPAVLKQGNSSDLLKMCQDWGLFRQVTWSTTNERGATLAVFPIEPVSVPDEYEAIAIDDNVGLGMPPVDVVASNFTFFTGNLEYKIEVINTPFHNGALLFATVPLVDYQDLPEDPTLNQLSNVKREIFELGNGVSEMIIKTDFHNLNHLMGIRSSDRFATTPRRSMGMAYLMVSSVLQANANASQTVEINIYKRGSKDFRPLEMKSAILSPAYNTPMATTKWAHWVPNSGKTDWYAGTFNQFNDGKLPVLRYGALLGEVEQWLPPSKRPKFRTFPQVAQIIRNPTADGETQRWISMTGTIPMVRSDSIPYRFRRVVLLPWMNTYGVNAFPFMEEFYDGTKWNSISAETILGALKAFATVVKTPTDATRAAATKYMLTSTAESNYFGLSFSQPNNGVYLAGLGNPSEPQATVRQESDTGAITANNNQASANTSDVFGEESGEIVSIMRRPIYRASFVYNPSRDLQWPLAHVSVEATHFYNPVDFSDPVNVSNRYTAQGVLQTGYLWVSGSLHRRIMAPVIQNTNMWITHKVYDKPNHDLFMQVYAVGGNEDPPVYVQSIAYEMTSLGVNNHLNVSLPWKQENVRNLLCRRMPTNNDRSVQQCYDIGRTQIGFQNLESNKSDINYTISVFDSYGDDVELSGYRGFPLMQFNSELEDYISEYKLPTNKIIKVRQEMGLGYKLLQSTGIVDEVEKRVESAAERIEAKVRCEASDIAEVVRHEINELMRSVMSEHVALNMTKLSCILAGETMHLLANPSMKTLLISFLNVFLQLGFYNISILQSLLTEIGRLLGMNQPEQSAGVEEVSQESDAQGDVMGSIVSLLASGICSYIGWTNAAVRDVDWRVKFGMAFPAFVGMAWNFKRFMNSFFPMLKWLFESIMRMKVYLTDEIEAGFIDSSKNMIASWVNEVNELCREGYAIIKPEDRDRVMLAKVVADVLERKVLLKSTKYNYFRRYVEKIRALFDKMINEGESPYVRKEPFCIWLYGGSGLGKSHIIDTITSDIMIANKIPVPNEKVLILNPASKYVNRVNGQVEMRIDDFMAIASPETNTTQLAFLFDVMTCAPYNPVQAEVEKKSQLFAPRFLTILSNSAYPLNAPIQHPEAFIRRRNVTIEASGNDRYLLDTFGEEFSNLKSKPGFLYGHLPAKMRAGNKHLKFRFMRVDPTTAVALPLTLEGRTTHTWSEMMALLQKEFVDYDLRANQSYQSRMAEFWKVKGMEVPDFLDLISIDDEPVLSITVAKWIAEFENDTKMVKLYDDLIAKNGLHTNNCPRFQEVVKKYYNTEKVQEGLLDGIDATTYLERFSKDTVKSAISARNKLDQAKILYGNSCEYKVRKADGTEEYEPLMYHMLHHVECGHKLMGSMEQKINILFKDQCKSNCLVTHSVQREILPWMAVQVGCPKAKSAVRKFFESIPDNLISIFKYAADKVKWTMKKVYEGIRFMGVSLYDFVTNHWKALAVAVSGFAILYYGVIRDGTARQYVAKVTPSGEWLTSAGKPISNLFNKIAGIVRVDQEAYNSKVRVTTAKRTGDVRQEMMTNNVDVNTRLVRDAYMPLVCEMNETYYQYCGRRSFVGSCFRYGGRKALMIRHEFELIKKYATTVRAVLHTKLGNKFTVDIEIGDLEWKAFKHYGHSGALMRCGNFGTVDLPVQVPPARALIRRKDGEISFSIFAQETTIDSGDAIFIAPPRFDEKGMYFEQIATPYKHTTVTYRTIPEIDADGRPMTSSTTYSNNYDYPLSKRGYCLGMLMDENTGKIMGIHFAGNGQTGNAEKVLTSMLPLDDVEYEVPMLREPDDSFDVITSAILPVGHMVERHQQSSATKITASVIHGCVPVTTAPAILSPADRRNLNNWSPLYEGVAKHGFPPKPFPQDWVDKAKLDFMSKISTLPDLVRIEVSGEPKRYFLSIEEAVFGIPGVLNSMDFSTSLGHGWRGYGKGKNGVVDPDIGWIHPEVYKRVETLAEKFKNNIIPFILSVDCLKDETLKHEKIARVGSTRIISTMPFEYQILLRMYTSRFVVSHQLMNLSFEHAIGISVVGPKSSDFDRLGKILEGGKIIAGDYKNFGPGASAQVARAACDIIVSWYEQQGADVMILRNILKCLINTPHLAYDKVYQTCCGIISGSGLTVVLNSMIHSLYMRIAALGMNISLYEWNENVIYFTYGDDGIGKVLDPLASRYNMLTLEQFFKNYNITYTSVDKEQNTRAWCALKDTSFLKHSFRLDRDTYLAALEPASIENQLNWVSKIGNITENTKVNAEMALEQAFNHGSEYFETLREKIVHAFSKKGIFVNLPHYSDIELKRYNMNPIPLMSDKLITMVLEGVFQKRPSPIQVGIKVRGVASSDSVESK</sequence>
<dbReference type="InterPro" id="IPR001205">
    <property type="entry name" value="RNA-dir_pol_C"/>
</dbReference>
<evidence type="ECO:0000256" key="5">
    <source>
        <dbReference type="ARBA" id="ARBA00022695"/>
    </source>
</evidence>
<dbReference type="PROSITE" id="PS50507">
    <property type="entry name" value="RDRP_SSRNA_POS"/>
    <property type="match status" value="1"/>
</dbReference>
<dbReference type="SUPFAM" id="SSF50494">
    <property type="entry name" value="Trypsin-like serine proteases"/>
    <property type="match status" value="1"/>
</dbReference>
<dbReference type="InterPro" id="IPR043502">
    <property type="entry name" value="DNA/RNA_pol_sf"/>
</dbReference>
<evidence type="ECO:0000256" key="3">
    <source>
        <dbReference type="ARBA" id="ARBA00022670"/>
    </source>
</evidence>
<keyword evidence="7" id="KW-0378">Hydrolase</keyword>
<dbReference type="InterPro" id="IPR009003">
    <property type="entry name" value="Peptidase_S1_PA"/>
</dbReference>
<evidence type="ECO:0000256" key="8">
    <source>
        <dbReference type="ARBA" id="ARBA00022807"/>
    </source>
</evidence>
<dbReference type="GO" id="GO:0003968">
    <property type="term" value="F:RNA-directed RNA polymerase activity"/>
    <property type="evidence" value="ECO:0007669"/>
    <property type="project" value="UniProtKB-KW"/>
</dbReference>
<dbReference type="Gene3D" id="2.60.120.20">
    <property type="match status" value="3"/>
</dbReference>
<dbReference type="SUPFAM" id="SSF56672">
    <property type="entry name" value="DNA/RNA polymerases"/>
    <property type="match status" value="1"/>
</dbReference>
<evidence type="ECO:0000256" key="11">
    <source>
        <dbReference type="ARBA" id="ARBA00022953"/>
    </source>
</evidence>
<protein>
    <submittedName>
        <fullName evidence="14">Polyprotein</fullName>
    </submittedName>
</protein>
<evidence type="ECO:0000256" key="6">
    <source>
        <dbReference type="ARBA" id="ARBA00022741"/>
    </source>
</evidence>
<dbReference type="InterPro" id="IPR043504">
    <property type="entry name" value="Peptidase_S1_PA_chymotrypsin"/>
</dbReference>
<dbReference type="GO" id="GO:0003723">
    <property type="term" value="F:RNA binding"/>
    <property type="evidence" value="ECO:0007669"/>
    <property type="project" value="InterPro"/>
</dbReference>
<evidence type="ECO:0000259" key="12">
    <source>
        <dbReference type="PROSITE" id="PS50507"/>
    </source>
</evidence>
<dbReference type="GO" id="GO:0003724">
    <property type="term" value="F:RNA helicase activity"/>
    <property type="evidence" value="ECO:0007669"/>
    <property type="project" value="InterPro"/>
</dbReference>
<keyword evidence="9" id="KW-0067">ATP-binding</keyword>
<dbReference type="InterPro" id="IPR043128">
    <property type="entry name" value="Rev_trsase/Diguanyl_cyclase"/>
</dbReference>
<dbReference type="Pfam" id="PF00680">
    <property type="entry name" value="RdRP_1"/>
    <property type="match status" value="1"/>
</dbReference>
<evidence type="ECO:0000313" key="14">
    <source>
        <dbReference type="EMBL" id="QQP18739.1"/>
    </source>
</evidence>
<dbReference type="Gene3D" id="2.40.10.10">
    <property type="entry name" value="Trypsin-like serine proteases"/>
    <property type="match status" value="1"/>
</dbReference>
<evidence type="ECO:0000256" key="10">
    <source>
        <dbReference type="ARBA" id="ARBA00022844"/>
    </source>
</evidence>
<feature type="domain" description="SF3 helicase" evidence="13">
    <location>
        <begin position="1526"/>
        <end position="1696"/>
    </location>
</feature>
<keyword evidence="2" id="KW-0696">RNA-directed RNA polymerase</keyword>
<dbReference type="InterPro" id="IPR014759">
    <property type="entry name" value="Helicase_SF3_ssRNA_vir"/>
</dbReference>
<dbReference type="Gene3D" id="3.30.70.270">
    <property type="match status" value="1"/>
</dbReference>
<dbReference type="PROSITE" id="PS51218">
    <property type="entry name" value="SF3_HELICASE_2"/>
    <property type="match status" value="1"/>
</dbReference>
<name>A0A7T8G237_9VIRU</name>
<dbReference type="Pfam" id="PF00910">
    <property type="entry name" value="RNA_helicase"/>
    <property type="match status" value="1"/>
</dbReference>
<keyword evidence="3" id="KW-0645">Protease</keyword>
<comment type="subcellular location">
    <subcellularLocation>
        <location evidence="1">Virion</location>
    </subcellularLocation>
</comment>
<evidence type="ECO:0000256" key="4">
    <source>
        <dbReference type="ARBA" id="ARBA00022679"/>
    </source>
</evidence>
<keyword evidence="5" id="KW-0548">Nucleotidyltransferase</keyword>
<keyword evidence="6" id="KW-0547">Nucleotide-binding</keyword>
<dbReference type="InterPro" id="IPR029053">
    <property type="entry name" value="Viral_coat"/>
</dbReference>
<organism evidence="14">
    <name type="scientific">Soybean thrips iflavirus 6</name>
    <dbReference type="NCBI Taxonomy" id="2802225"/>
    <lineage>
        <taxon>Viruses</taxon>
        <taxon>Riboviria</taxon>
        <taxon>Orthornavirae</taxon>
        <taxon>Pisuviricota</taxon>
        <taxon>Pisoniviricetes</taxon>
        <taxon>Picornavirales</taxon>
        <taxon>Iflaviridae</taxon>
        <taxon>Iflavirus</taxon>
    </lineage>
</organism>